<feature type="region of interest" description="Disordered" evidence="3">
    <location>
        <begin position="902"/>
        <end position="990"/>
    </location>
</feature>
<feature type="compositionally biased region" description="Low complexity" evidence="3">
    <location>
        <begin position="1118"/>
        <end position="1137"/>
    </location>
</feature>
<sequence>MSNMKRQSSWQEDIARNFSRLFQRTRSQEPEKTEESNISGQENPVSSSLSSETNEGETTLHQEDLELSKAFQGTEEKGDGREEGVPGEALEDEERERKEKGGEGSSSILDDAGGSSEDQPLVPPPSVDSPCSPVSPLGPGSPTPPPPLDAFFRRLGSLFHFKAEPTRGAQPQEEQQQAEEGGEGQEEEEEEEKTALAVVSVEPDLSGMTCGAEVDQDHCDSAGRLTGNKDTRHTETEDRREGASDLPGVATSTRSQTHTDLEKPALEETQTEGHREGCGEGEAAADSGPLSEGEAEVDEQHQRRLALACLPVVTYGTYRGQRERRRMMQRHQVQVDFPISEGDEALHERGSTSGGEGSPLVGVTPSTLELTISKQSDIQTISTNQIRAPTSETNERGAWTSETDSAVLGPTGLGSSHIPLTMQTAERAGSQSAFPLHREAGLPTVGAQAKDFLSGAGSVTGTPPPPPPAPTEDFVDAGMSTAGSETHSGEQSLRDRITHAEMASEDTHRDTDRDRDTELSEQTETLSAHCVQTGSPSVAAAWLSEPPGTGGTAQHTHLPAAVSDVDGSQLAPQPISLSASLASADESQGPMPATRHSDSGDTLDSGTGARLDCFESGEQEGDVGPSDDLFGQALHLESKMMVDNIVRNALAALERIESSELEGDEAFQKASEEIYLVLPAGREEEGMEQSFETDKLLEVRPSVRGDDKHPSAFPAEQTLSLNPNPLAEGPRSTPSSGYESIAGSDTDIRSSPGPACESSAPTICVSDHRQGEHCAEGTPGTGHQLKVKGQQLMDANANEHPQGEGDSQPNGAITSEYSGNKHQGDVLPRLSGGVSHEKPGIHGDGGDIIQITRASHEYESVSGKTNENKDQVLGTSGDNGCNAVLGVKETQVGDRVVHVAKDDIESNRHGPKQDGKAQYGPVSVSNNSESPNKLNSSLNDNTSFKNQTAFPETDLLRKGSKPEAKGNSETDLMSVRPKHAQNSLQPSQVRHAKGLRPIACITLHDEDQESGPEITLNVPQTETNGSNGTMVSGDQGFVLVETYLASVVSEGSDSGGEEDGADSRPTGTICMDPSSSKRLPKDLSTSEGLVSNSAPGSGNEDMPQRSSVRAYRCDVSPQQQSQDSDTPGHSGAGSAAAAMAGFHQDLSSRLAGLHATGATGGRRAPALEPLLPLLPVPQLAFHDMEVSGFSIIDEEEETDAVFVNDTGPMLSPTARRAKAYPFSLSPIVEEDSLRSEEMVEGGLSRDDRGLMVPPATEELRSLSGGVGMEQLASSSSLSILSLLQSVSERLQSSGYSDTDADLEEPFIPPLRRPLWDFFNSGQAEGEEGDDQGMDGDQSSKQEDPGSLTLPTDPFTMGPREGYPTEDMNNLPTQKPADSPMNQYLKSAQPVLPEPDDDNSEHHAKLIPRLSDNKCPSTATDMGENWSCGKVIPRPTLMNIFDGVTFSGERRTIHADQEDCGMVFPQGASVRVLGGCWLLYLEPGFQGPWVLLEEGETVLSHQLGQQQASQGIKNKATSITIGSIRRLVKDDSTPEIHLLPIGAPGGATEHLHSKADILGTRGGPIHLSNLTVKSGCWLAYDNPGFHGNYAIMEAGGSPTPGAGHPQVAAVRSLRPLRMSGLRVRRPLDPKLLVFEQPYFQGRSGELGGHTPSLGAVAGLKGALSLRVIGGVWVGYTGEDYTGWQYLLEEGEYSDCADLGGADHPLLLSFRFLQADFIEPSVSLHEETGCPGDGGRNILDLDIPDLEKAGATEKTTAISVKSGVWVAYSERCFSGEQCILEKGKHPATLHWGGNYGAAKSIRPIRLELCGTGEPKVLLRAYSQPHYGGVSEEYEGEAGHCGSLSPMSFRVIRGNWLLFDEDCYCGNQYVLGEGLYPDLISCGCVDTSVKSLRPIPYSFSDPSISLFSLDYLEGLKMVAVTPTEHMKDFFTQSLRVDSGLWVVYEYSHYKGRQMLLQPGELPVWGEHSGWDTIASLRPLKQPRLYVEVRSRALGSVLTSEIVQDDLSLARVSLSPACSLDTQRWLFTGGLLCCKASKACLSVIGGKATVGARVALWAEHGRTHQRWSLNHNGTISSHLNHKLVLDFRGETIEIHYNLWSLINTDIVQIRLLLCTVAELNYRMLYIVEDLF</sequence>
<proteinExistence type="inferred from homology"/>
<feature type="compositionally biased region" description="Low complexity" evidence="3">
    <location>
        <begin position="921"/>
        <end position="932"/>
    </location>
</feature>
<feature type="compositionally biased region" description="Basic and acidic residues" evidence="3">
    <location>
        <begin position="505"/>
        <end position="518"/>
    </location>
</feature>
<feature type="compositionally biased region" description="Basic and acidic residues" evidence="3">
    <location>
        <begin position="692"/>
        <end position="710"/>
    </location>
</feature>
<feature type="domain" description="Beta/gamma crystallin 'Greek key'" evidence="4">
    <location>
        <begin position="1474"/>
        <end position="1527"/>
    </location>
</feature>
<feature type="region of interest" description="Disordered" evidence="3">
    <location>
        <begin position="796"/>
        <end position="821"/>
    </location>
</feature>
<dbReference type="Gene3D" id="2.80.10.50">
    <property type="match status" value="1"/>
</dbReference>
<evidence type="ECO:0000256" key="1">
    <source>
        <dbReference type="ARBA" id="ARBA00009646"/>
    </source>
</evidence>
<dbReference type="GO" id="GO:0007601">
    <property type="term" value="P:visual perception"/>
    <property type="evidence" value="ECO:0007669"/>
    <property type="project" value="TreeGrafter"/>
</dbReference>
<feature type="compositionally biased region" description="Basic and acidic residues" evidence="3">
    <location>
        <begin position="74"/>
        <end position="84"/>
    </location>
</feature>
<dbReference type="GO" id="GO:0005212">
    <property type="term" value="F:structural constituent of eye lens"/>
    <property type="evidence" value="ECO:0007669"/>
    <property type="project" value="TreeGrafter"/>
</dbReference>
<feature type="region of interest" description="Disordered" evidence="3">
    <location>
        <begin position="1313"/>
        <end position="1379"/>
    </location>
</feature>
<feature type="domain" description="Beta/gamma crystallin 'Greek key'" evidence="4">
    <location>
        <begin position="1851"/>
        <end position="1893"/>
    </location>
</feature>
<reference evidence="5" key="1">
    <citation type="submission" date="2020-07" db="EMBL/GenBank/DDBJ databases">
        <title>A long reads based de novo assembly of the rainbow trout Arlee double haploid line genome.</title>
        <authorList>
            <person name="Gao G."/>
            <person name="Palti Y."/>
        </authorList>
    </citation>
    <scope>NUCLEOTIDE SEQUENCE [LARGE SCALE GENOMIC DNA]</scope>
</reference>
<dbReference type="SUPFAM" id="SSF49695">
    <property type="entry name" value="gamma-Crystallin-like"/>
    <property type="match status" value="3"/>
</dbReference>
<dbReference type="Proteomes" id="UP000694395">
    <property type="component" value="Chromosome 12"/>
</dbReference>
<evidence type="ECO:0000259" key="4">
    <source>
        <dbReference type="PROSITE" id="PS50915"/>
    </source>
</evidence>
<feature type="region of interest" description="Disordered" evidence="3">
    <location>
        <begin position="684"/>
        <end position="761"/>
    </location>
</feature>
<reference evidence="5" key="3">
    <citation type="submission" date="2025-09" db="UniProtKB">
        <authorList>
            <consortium name="Ensembl"/>
        </authorList>
    </citation>
    <scope>IDENTIFICATION</scope>
</reference>
<dbReference type="PROSITE" id="PS50915">
    <property type="entry name" value="CRYSTALLIN_BETA_GAMMA"/>
    <property type="match status" value="6"/>
</dbReference>
<feature type="compositionally biased region" description="Acidic residues" evidence="3">
    <location>
        <begin position="1324"/>
        <end position="1333"/>
    </location>
</feature>
<dbReference type="GO" id="GO:0002088">
    <property type="term" value="P:lens development in camera-type eye"/>
    <property type="evidence" value="ECO:0007669"/>
    <property type="project" value="TreeGrafter"/>
</dbReference>
<evidence type="ECO:0000313" key="6">
    <source>
        <dbReference type="Proteomes" id="UP000694395"/>
    </source>
</evidence>
<protein>
    <recommendedName>
        <fullName evidence="4">Beta/gamma crystallin 'Greek key' domain-containing protein</fullName>
    </recommendedName>
</protein>
<organism evidence="5 6">
    <name type="scientific">Oncorhynchus mykiss</name>
    <name type="common">Rainbow trout</name>
    <name type="synonym">Salmo gairdneri</name>
    <dbReference type="NCBI Taxonomy" id="8022"/>
    <lineage>
        <taxon>Eukaryota</taxon>
        <taxon>Metazoa</taxon>
        <taxon>Chordata</taxon>
        <taxon>Craniata</taxon>
        <taxon>Vertebrata</taxon>
        <taxon>Euteleostomi</taxon>
        <taxon>Actinopterygii</taxon>
        <taxon>Neopterygii</taxon>
        <taxon>Teleostei</taxon>
        <taxon>Protacanthopterygii</taxon>
        <taxon>Salmoniformes</taxon>
        <taxon>Salmonidae</taxon>
        <taxon>Salmoninae</taxon>
        <taxon>Oncorhynchus</taxon>
    </lineage>
</organism>
<feature type="compositionally biased region" description="Basic and acidic residues" evidence="3">
    <location>
        <begin position="257"/>
        <end position="278"/>
    </location>
</feature>
<dbReference type="Gene3D" id="2.60.20.10">
    <property type="entry name" value="Crystallins"/>
    <property type="match status" value="6"/>
</dbReference>
<feature type="compositionally biased region" description="Basic and acidic residues" evidence="3">
    <location>
        <begin position="902"/>
        <end position="915"/>
    </location>
</feature>
<dbReference type="InterPro" id="IPR001064">
    <property type="entry name" value="Beta/gamma_crystallin"/>
</dbReference>
<feature type="compositionally biased region" description="Polar residues" evidence="3">
    <location>
        <begin position="1073"/>
        <end position="1096"/>
    </location>
</feature>
<reference evidence="5" key="2">
    <citation type="submission" date="2025-08" db="UniProtKB">
        <authorList>
            <consortium name="Ensembl"/>
        </authorList>
    </citation>
    <scope>IDENTIFICATION</scope>
</reference>
<comment type="similarity">
    <text evidence="1">Belongs to the beta/gamma-crystallin family.</text>
</comment>
<feature type="compositionally biased region" description="Polar residues" evidence="3">
    <location>
        <begin position="933"/>
        <end position="950"/>
    </location>
</feature>
<feature type="domain" description="Beta/gamma crystallin 'Greek key'" evidence="4">
    <location>
        <begin position="1936"/>
        <end position="1977"/>
    </location>
</feature>
<feature type="domain" description="Beta/gamma crystallin 'Greek key'" evidence="4">
    <location>
        <begin position="1669"/>
        <end position="1712"/>
    </location>
</feature>
<evidence type="ECO:0000256" key="2">
    <source>
        <dbReference type="ARBA" id="ARBA00022737"/>
    </source>
</evidence>
<dbReference type="Ensembl" id="ENSOMYT00000075377.2">
    <property type="protein sequence ID" value="ENSOMYP00000069196.2"/>
    <property type="gene ID" value="ENSOMYG00000032100.2"/>
</dbReference>
<dbReference type="GeneTree" id="ENSGT00940000160816"/>
<feature type="compositionally biased region" description="Basic and acidic residues" evidence="3">
    <location>
        <begin position="58"/>
        <end position="67"/>
    </location>
</feature>
<dbReference type="Pfam" id="PF00030">
    <property type="entry name" value="Crystall"/>
    <property type="match status" value="5"/>
</dbReference>
<dbReference type="InterPro" id="IPR050252">
    <property type="entry name" value="Beta/Gamma-Crystallin"/>
</dbReference>
<name>A0A8C7SPC4_ONCMY</name>
<feature type="compositionally biased region" description="Acidic residues" evidence="3">
    <location>
        <begin position="176"/>
        <end position="192"/>
    </location>
</feature>
<feature type="compositionally biased region" description="Basic and acidic residues" evidence="3">
    <location>
        <begin position="26"/>
        <end position="35"/>
    </location>
</feature>
<evidence type="ECO:0000256" key="3">
    <source>
        <dbReference type="SAM" id="MobiDB-lite"/>
    </source>
</evidence>
<dbReference type="Pfam" id="PF00652">
    <property type="entry name" value="Ricin_B_lectin"/>
    <property type="match status" value="1"/>
</dbReference>
<feature type="region of interest" description="Disordered" evidence="3">
    <location>
        <begin position="21"/>
        <end position="299"/>
    </location>
</feature>
<feature type="compositionally biased region" description="Pro residues" evidence="3">
    <location>
        <begin position="139"/>
        <end position="148"/>
    </location>
</feature>
<dbReference type="InterPro" id="IPR000772">
    <property type="entry name" value="Ricin_B_lectin"/>
</dbReference>
<keyword evidence="2" id="KW-0677">Repeat</keyword>
<feature type="compositionally biased region" description="Basic and acidic residues" evidence="3">
    <location>
        <begin position="954"/>
        <end position="968"/>
    </location>
</feature>
<dbReference type="PANTHER" id="PTHR11818:SF38">
    <property type="entry name" value="VERY LARGE A-KINASE ANCHOR PROTEIN"/>
    <property type="match status" value="1"/>
</dbReference>
<feature type="domain" description="Beta/gamma crystallin 'Greek key'" evidence="4">
    <location>
        <begin position="1574"/>
        <end position="1616"/>
    </location>
</feature>
<feature type="compositionally biased region" description="Polar residues" evidence="3">
    <location>
        <begin position="805"/>
        <end position="821"/>
    </location>
</feature>
<dbReference type="SUPFAM" id="SSF50370">
    <property type="entry name" value="Ricin B-like lectins"/>
    <property type="match status" value="1"/>
</dbReference>
<evidence type="ECO:0000313" key="5">
    <source>
        <dbReference type="Ensembl" id="ENSOMYP00000069196.2"/>
    </source>
</evidence>
<feature type="compositionally biased region" description="Polar residues" evidence="3">
    <location>
        <begin position="481"/>
        <end position="491"/>
    </location>
</feature>
<dbReference type="InterPro" id="IPR011024">
    <property type="entry name" value="G_crystallin-like"/>
</dbReference>
<feature type="region of interest" description="Disordered" evidence="3">
    <location>
        <begin position="1049"/>
        <end position="1137"/>
    </location>
</feature>
<feature type="region of interest" description="Disordered" evidence="3">
    <location>
        <begin position="580"/>
        <end position="610"/>
    </location>
</feature>
<feature type="region of interest" description="Disordered" evidence="3">
    <location>
        <begin position="454"/>
        <end position="531"/>
    </location>
</feature>
<feature type="compositionally biased region" description="Polar residues" evidence="3">
    <location>
        <begin position="520"/>
        <end position="531"/>
    </location>
</feature>
<dbReference type="InterPro" id="IPR035992">
    <property type="entry name" value="Ricin_B-like_lectins"/>
</dbReference>
<keyword evidence="6" id="KW-1185">Reference proteome</keyword>
<accession>A0A8C7SPC4</accession>
<feature type="compositionally biased region" description="Low complexity" evidence="3">
    <location>
        <begin position="128"/>
        <end position="138"/>
    </location>
</feature>
<feature type="compositionally biased region" description="Polar residues" evidence="3">
    <location>
        <begin position="36"/>
        <end position="57"/>
    </location>
</feature>
<dbReference type="PANTHER" id="PTHR11818">
    <property type="entry name" value="BETA/GAMMA CRYSTALLIN"/>
    <property type="match status" value="1"/>
</dbReference>
<dbReference type="SMART" id="SM00247">
    <property type="entry name" value="XTALbg"/>
    <property type="match status" value="6"/>
</dbReference>
<feature type="domain" description="Beta/gamma crystallin 'Greek key'" evidence="4">
    <location>
        <begin position="1761"/>
        <end position="1803"/>
    </location>
</feature>
<feature type="compositionally biased region" description="Basic and acidic residues" evidence="3">
    <location>
        <begin position="215"/>
        <end position="243"/>
    </location>
</feature>